<dbReference type="AlphaFoldDB" id="A0A7K6CVV5"/>
<feature type="signal peptide" evidence="1">
    <location>
        <begin position="1"/>
        <end position="17"/>
    </location>
</feature>
<keyword evidence="3" id="KW-1185">Reference proteome</keyword>
<dbReference type="SUPFAM" id="SSF51092">
    <property type="entry name" value="Vitelline membrane outer protein-I (VMO-I)"/>
    <property type="match status" value="1"/>
</dbReference>
<protein>
    <submittedName>
        <fullName evidence="2">VMO1 protein</fullName>
    </submittedName>
</protein>
<dbReference type="Gene3D" id="2.100.10.20">
    <property type="entry name" value="Vitelline membrane outer layer protein I (VOMI)"/>
    <property type="match status" value="1"/>
</dbReference>
<evidence type="ECO:0000313" key="2">
    <source>
        <dbReference type="EMBL" id="NWV18889.1"/>
    </source>
</evidence>
<sequence length="84" mass="8432">ALLVALVALVAPRGSVGALPKLCPVGGFYQKREGGTELGTLAVTNGGPWGDWGDPEFCPQGSVAVGLQLKVTAGGTWGHGEGTE</sequence>
<proteinExistence type="predicted"/>
<feature type="non-terminal residue" evidence="2">
    <location>
        <position position="84"/>
    </location>
</feature>
<accession>A0A7K6CVV5</accession>
<dbReference type="Proteomes" id="UP000571324">
    <property type="component" value="Unassembled WGS sequence"/>
</dbReference>
<name>A0A7K6CVV5_9PASS</name>
<feature type="non-terminal residue" evidence="2">
    <location>
        <position position="1"/>
    </location>
</feature>
<feature type="chain" id="PRO_5029840338" evidence="1">
    <location>
        <begin position="18"/>
        <end position="84"/>
    </location>
</feature>
<reference evidence="2 3" key="1">
    <citation type="submission" date="2019-09" db="EMBL/GenBank/DDBJ databases">
        <title>Bird 10,000 Genomes (B10K) Project - Family phase.</title>
        <authorList>
            <person name="Zhang G."/>
        </authorList>
    </citation>
    <scope>NUCLEOTIDE SEQUENCE [LARGE SCALE GENOMIC DNA]</scope>
    <source>
        <strain evidence="2">B10K-DU-029-52</strain>
    </source>
</reference>
<evidence type="ECO:0000256" key="1">
    <source>
        <dbReference type="SAM" id="SignalP"/>
    </source>
</evidence>
<dbReference type="InterPro" id="IPR005515">
    <property type="entry name" value="VOMI"/>
</dbReference>
<gene>
    <name evidence="2" type="primary">Vmo1_0</name>
    <name evidence="2" type="ORF">ORISOL_R15762</name>
</gene>
<dbReference type="Pfam" id="PF03762">
    <property type="entry name" value="VOMI"/>
    <property type="match status" value="1"/>
</dbReference>
<dbReference type="InterPro" id="IPR036706">
    <property type="entry name" value="VOMI_sf"/>
</dbReference>
<dbReference type="EMBL" id="VZRL01001403">
    <property type="protein sequence ID" value="NWV18889.1"/>
    <property type="molecule type" value="Genomic_DNA"/>
</dbReference>
<dbReference type="OrthoDB" id="6344411at2759"/>
<comment type="caution">
    <text evidence="2">The sequence shown here is derived from an EMBL/GenBank/DDBJ whole genome shotgun (WGS) entry which is preliminary data.</text>
</comment>
<keyword evidence="1" id="KW-0732">Signal</keyword>
<organism evidence="2 3">
    <name type="scientific">Origma solitaria</name>
    <dbReference type="NCBI Taxonomy" id="720586"/>
    <lineage>
        <taxon>Eukaryota</taxon>
        <taxon>Metazoa</taxon>
        <taxon>Chordata</taxon>
        <taxon>Craniata</taxon>
        <taxon>Vertebrata</taxon>
        <taxon>Euteleostomi</taxon>
        <taxon>Archelosauria</taxon>
        <taxon>Archosauria</taxon>
        <taxon>Dinosauria</taxon>
        <taxon>Saurischia</taxon>
        <taxon>Theropoda</taxon>
        <taxon>Coelurosauria</taxon>
        <taxon>Aves</taxon>
        <taxon>Neognathae</taxon>
        <taxon>Neoaves</taxon>
        <taxon>Telluraves</taxon>
        <taxon>Australaves</taxon>
        <taxon>Passeriformes</taxon>
        <taxon>Meliphagoidea</taxon>
        <taxon>Acanthizidae</taxon>
        <taxon>Origma</taxon>
    </lineage>
</organism>
<evidence type="ECO:0000313" key="3">
    <source>
        <dbReference type="Proteomes" id="UP000571324"/>
    </source>
</evidence>